<feature type="compositionally biased region" description="Pro residues" evidence="9">
    <location>
        <begin position="1424"/>
        <end position="1461"/>
    </location>
</feature>
<feature type="region of interest" description="Disordered" evidence="9">
    <location>
        <begin position="1400"/>
        <end position="1584"/>
    </location>
</feature>
<dbReference type="Gene3D" id="2.30.30.40">
    <property type="entry name" value="SH3 Domains"/>
    <property type="match status" value="1"/>
</dbReference>
<feature type="compositionally biased region" description="Basic and acidic residues" evidence="9">
    <location>
        <begin position="729"/>
        <end position="769"/>
    </location>
</feature>
<dbReference type="PANTHER" id="PTHR23158:SF33">
    <property type="entry name" value="TRANSPORT AND GOLGI ORGANIZATION PROTEIN 1"/>
    <property type="match status" value="1"/>
</dbReference>
<feature type="compositionally biased region" description="Low complexity" evidence="9">
    <location>
        <begin position="402"/>
        <end position="412"/>
    </location>
</feature>
<dbReference type="PANTHER" id="PTHR23158">
    <property type="entry name" value="MELANOMA INHIBITORY ACTIVITY-RELATED"/>
    <property type="match status" value="1"/>
</dbReference>
<feature type="compositionally biased region" description="Acidic residues" evidence="9">
    <location>
        <begin position="612"/>
        <end position="641"/>
    </location>
</feature>
<feature type="region of interest" description="Disordered" evidence="9">
    <location>
        <begin position="367"/>
        <end position="466"/>
    </location>
</feature>
<feature type="region of interest" description="Disordered" evidence="9">
    <location>
        <begin position="713"/>
        <end position="769"/>
    </location>
</feature>
<accession>A0AAV6VV76</accession>
<feature type="region of interest" description="Disordered" evidence="9">
    <location>
        <begin position="500"/>
        <end position="529"/>
    </location>
</feature>
<dbReference type="Proteomes" id="UP000827092">
    <property type="component" value="Unassembled WGS sequence"/>
</dbReference>
<feature type="compositionally biased region" description="Basic and acidic residues" evidence="9">
    <location>
        <begin position="1544"/>
        <end position="1557"/>
    </location>
</feature>
<dbReference type="EMBL" id="JAFNEN010000022">
    <property type="protein sequence ID" value="KAG8199958.1"/>
    <property type="molecule type" value="Genomic_DNA"/>
</dbReference>
<feature type="compositionally biased region" description="Polar residues" evidence="9">
    <location>
        <begin position="1558"/>
        <end position="1584"/>
    </location>
</feature>
<evidence type="ECO:0000256" key="9">
    <source>
        <dbReference type="SAM" id="MobiDB-lite"/>
    </source>
</evidence>
<feature type="compositionally biased region" description="Polar residues" evidence="9">
    <location>
        <begin position="1404"/>
        <end position="1417"/>
    </location>
</feature>
<evidence type="ECO:0000313" key="13">
    <source>
        <dbReference type="Proteomes" id="UP000827092"/>
    </source>
</evidence>
<reference evidence="12 13" key="1">
    <citation type="journal article" date="2022" name="Nat. Ecol. Evol.">
        <title>A masculinizing supergene underlies an exaggerated male reproductive morph in a spider.</title>
        <authorList>
            <person name="Hendrickx F."/>
            <person name="De Corte Z."/>
            <person name="Sonet G."/>
            <person name="Van Belleghem S.M."/>
            <person name="Kostlbacher S."/>
            <person name="Vangestel C."/>
        </authorList>
    </citation>
    <scope>NUCLEOTIDE SEQUENCE [LARGE SCALE GENOMIC DNA]</scope>
    <source>
        <strain evidence="12">W744_W776</strain>
    </source>
</reference>
<dbReference type="InterPro" id="IPR036028">
    <property type="entry name" value="SH3-like_dom_sf"/>
</dbReference>
<dbReference type="InterPro" id="IPR051500">
    <property type="entry name" value="cTAGE_MIA/OTOR"/>
</dbReference>
<evidence type="ECO:0000256" key="5">
    <source>
        <dbReference type="ARBA" id="ARBA00023054"/>
    </source>
</evidence>
<evidence type="ECO:0000313" key="12">
    <source>
        <dbReference type="EMBL" id="KAG8199958.1"/>
    </source>
</evidence>
<feature type="compositionally biased region" description="Polar residues" evidence="9">
    <location>
        <begin position="717"/>
        <end position="726"/>
    </location>
</feature>
<feature type="domain" description="SH3" evidence="11">
    <location>
        <begin position="38"/>
        <end position="101"/>
    </location>
</feature>
<evidence type="ECO:0000256" key="1">
    <source>
        <dbReference type="ARBA" id="ARBA00004389"/>
    </source>
</evidence>
<dbReference type="InterPro" id="IPR001452">
    <property type="entry name" value="SH3_domain"/>
</dbReference>
<proteinExistence type="predicted"/>
<feature type="compositionally biased region" description="Basic and acidic residues" evidence="9">
    <location>
        <begin position="1503"/>
        <end position="1517"/>
    </location>
</feature>
<keyword evidence="13" id="KW-1185">Reference proteome</keyword>
<keyword evidence="3 10" id="KW-0732">Signal</keyword>
<sequence>MDISLLTVLKLFYFIYLCCLTFAASNDLGLCANPDCTEPIGLGITVQHYNSIEAGKLSFKAGQNVEIFVKDYGEKKNLIGVWLEGGKRGLVPKSMVMEKVTKVHDLVPALIKNTIWYGFEENGLNDFSSQASHASNQYVSDQIPNTASNTEAFAQNQQSFGEHLITPTEAVVPNQNQFSGDASSQVHFPSSGSSFDPQSGSHTHHQGSLHLTNPHQHSIDPSIPGDFQSLQNLNPSSSFSSDSYQHSGITGDVSTNQQFGSDVSKGGYQDHGANFGSYLHQVVPGADSSAHQHIVPDVSNAAFQNVPGMANSAYQNVPPGADKAAQQLYFSNVALATKNLAEGVLSSQNNFIPNTPIHPSINAEHVVSQFSSQSTQLPAPNHQNDPLHPGNFPNQQQFDFHSSYSSPSFEAPPASPFPPNIFNGESNSQGWKASGSVPNYQQTDSHLSNRNGLNDPVTNPTEEIGNSVRSDYYDAVYQETFDLLLKQGYGREDYEKEFLGSSSDHLNPISSSDQSQQNVNPSSESMIHSSQADPFLNTQTDAYKDSHSHLQSSFKSSTELKADKPSDSTSDSINQLTVDKTSENVNPQTPDKASDNVNLRTSDASDVPSLEENTEGDQDGNEDDDGETDVEEETEDDSEDLETVRNENMDKQSENIDTGDNLENIEKEALNHDSSVKLEISSDVPGSHENESKEDFNVQAEVDGNPAFMDIFDPQSEHSANTTTLPPTKIEDNTSMRENSTEGRNNEFEVDNRKELNTQEPDKINSKDSLETVLTENNDTKNNELNSQLAAGDLYPLDDMSNYETNVTTDVTGKEKANADDLFLETSKNVSDDGVAETNITENTKSVSDEIQKKINEEEDHSNIYQIRNLKEDQKSENIELADEMGENATYPEDYEYSIVNNSLEAIRLFITELMTWVPEPLYSTLMDLESKGLSPRVPVFTFLCALPCILLIIVVVYIKETSKERCLTVKLAHIEKNVFTLSAEKNALEEKLEKTSAEFDSTKNMLEEERETFESKKTEIFSLKQEIEKSNLQLESYLEEINTLKEREKQFMELIKDHEKVHLDLVEEKSLVEKKLVDDEDELNELSDQLKEKDIQITLLQAEVQKFKQSNEDFEEKLSQLQKNCNQLLKEAEVWNLRVNELNSKLSEETSSKEELQNNLELKDEEIKSLTNLVQTFKAFEEIESTNEDEKKSNEEKLKCLMDSSNVLIKLGKQEDENKLLSDKLVAEKDKILEMEVELLESKSEIDKLKVTYNQALQDKAEATTKLEVLTNYFKDKELLLQKQLGAQEAFRERREKDADSAERQIVLIEQENASYKYQVASMKQEMEETERNLKSQIAAQEKKAHENWIAARAAERKLEDMKQETTQLRQRLTLLEREQENWVNSPRDEVIRPIPKRISGLNDESTNGPDLNNSIDPRHMFHPPPPMMLPPDRPLPPLPPLPPFLAPLEPPPFRPPPPWHHQDPSFRMTPPDFMGPPRNRHPNAMDSDVGPLQSSPLGGSDMRDSPSHSLPDFHDIPPPPRPPFFPPPPGHHPRYPMPPQYSRREYVPDKKRTDTQSDTSSMGHASQPPSLSQDNWPHNTRV</sequence>
<feature type="compositionally biased region" description="Polar residues" evidence="9">
    <location>
        <begin position="567"/>
        <end position="604"/>
    </location>
</feature>
<feature type="compositionally biased region" description="Basic and acidic residues" evidence="9">
    <location>
        <begin position="642"/>
        <end position="654"/>
    </location>
</feature>
<evidence type="ECO:0000256" key="10">
    <source>
        <dbReference type="SAM" id="SignalP"/>
    </source>
</evidence>
<name>A0AAV6VV76_9ARAC</name>
<keyword evidence="6" id="KW-0325">Glycoprotein</keyword>
<dbReference type="GO" id="GO:0005789">
    <property type="term" value="C:endoplasmic reticulum membrane"/>
    <property type="evidence" value="ECO:0007669"/>
    <property type="project" value="UniProtKB-SubCell"/>
</dbReference>
<feature type="compositionally biased region" description="Low complexity" evidence="9">
    <location>
        <begin position="227"/>
        <end position="243"/>
    </location>
</feature>
<evidence type="ECO:0000256" key="3">
    <source>
        <dbReference type="ARBA" id="ARBA00022729"/>
    </source>
</evidence>
<feature type="compositionally biased region" description="Basic and acidic residues" evidence="9">
    <location>
        <begin position="664"/>
        <end position="676"/>
    </location>
</feature>
<feature type="compositionally biased region" description="Low complexity" evidence="9">
    <location>
        <begin position="188"/>
        <end position="201"/>
    </location>
</feature>
<feature type="coiled-coil region" evidence="8">
    <location>
        <begin position="972"/>
        <end position="1174"/>
    </location>
</feature>
<dbReference type="SUPFAM" id="SSF50044">
    <property type="entry name" value="SH3-domain"/>
    <property type="match status" value="1"/>
</dbReference>
<dbReference type="PROSITE" id="PS50002">
    <property type="entry name" value="SH3"/>
    <property type="match status" value="1"/>
</dbReference>
<feature type="compositionally biased region" description="Polar residues" evidence="9">
    <location>
        <begin position="174"/>
        <end position="187"/>
    </location>
</feature>
<feature type="compositionally biased region" description="Polar residues" evidence="9">
    <location>
        <begin position="423"/>
        <end position="461"/>
    </location>
</feature>
<protein>
    <recommendedName>
        <fullName evidence="11">SH3 domain-containing protein</fullName>
    </recommendedName>
</protein>
<feature type="compositionally biased region" description="Pro residues" evidence="9">
    <location>
        <begin position="1518"/>
        <end position="1541"/>
    </location>
</feature>
<gene>
    <name evidence="12" type="ORF">JTE90_006204</name>
</gene>
<keyword evidence="4" id="KW-0256">Endoplasmic reticulum</keyword>
<feature type="compositionally biased region" description="Polar residues" evidence="9">
    <location>
        <begin position="244"/>
        <end position="261"/>
    </location>
</feature>
<feature type="coiled-coil region" evidence="8">
    <location>
        <begin position="1293"/>
        <end position="1380"/>
    </location>
</feature>
<evidence type="ECO:0000259" key="11">
    <source>
        <dbReference type="PROSITE" id="PS50002"/>
    </source>
</evidence>
<feature type="region of interest" description="Disordered" evidence="9">
    <location>
        <begin position="544"/>
        <end position="693"/>
    </location>
</feature>
<feature type="chain" id="PRO_5043585821" description="SH3 domain-containing protein" evidence="10">
    <location>
        <begin position="24"/>
        <end position="1584"/>
    </location>
</feature>
<feature type="compositionally biased region" description="Polar residues" evidence="9">
    <location>
        <begin position="368"/>
        <end position="384"/>
    </location>
</feature>
<comment type="caution">
    <text evidence="12">The sequence shown here is derived from an EMBL/GenBank/DDBJ whole genome shotgun (WGS) entry which is preliminary data.</text>
</comment>
<evidence type="ECO:0000256" key="6">
    <source>
        <dbReference type="ARBA" id="ARBA00023180"/>
    </source>
</evidence>
<comment type="subcellular location">
    <subcellularLocation>
        <location evidence="1">Endoplasmic reticulum membrane</location>
        <topology evidence="1">Single-pass membrane protein</topology>
    </subcellularLocation>
</comment>
<keyword evidence="5 8" id="KW-0175">Coiled coil</keyword>
<keyword evidence="2 7" id="KW-0728">SH3 domain</keyword>
<evidence type="ECO:0000256" key="7">
    <source>
        <dbReference type="PROSITE-ProRule" id="PRU00192"/>
    </source>
</evidence>
<evidence type="ECO:0000256" key="2">
    <source>
        <dbReference type="ARBA" id="ARBA00022443"/>
    </source>
</evidence>
<feature type="region of interest" description="Disordered" evidence="9">
    <location>
        <begin position="174"/>
        <end position="267"/>
    </location>
</feature>
<evidence type="ECO:0000256" key="8">
    <source>
        <dbReference type="SAM" id="Coils"/>
    </source>
</evidence>
<evidence type="ECO:0000256" key="4">
    <source>
        <dbReference type="ARBA" id="ARBA00022824"/>
    </source>
</evidence>
<feature type="signal peptide" evidence="10">
    <location>
        <begin position="1"/>
        <end position="23"/>
    </location>
</feature>
<organism evidence="12 13">
    <name type="scientific">Oedothorax gibbosus</name>
    <dbReference type="NCBI Taxonomy" id="931172"/>
    <lineage>
        <taxon>Eukaryota</taxon>
        <taxon>Metazoa</taxon>
        <taxon>Ecdysozoa</taxon>
        <taxon>Arthropoda</taxon>
        <taxon>Chelicerata</taxon>
        <taxon>Arachnida</taxon>
        <taxon>Araneae</taxon>
        <taxon>Araneomorphae</taxon>
        <taxon>Entelegynae</taxon>
        <taxon>Araneoidea</taxon>
        <taxon>Linyphiidae</taxon>
        <taxon>Erigoninae</taxon>
        <taxon>Oedothorax</taxon>
    </lineage>
</organism>